<evidence type="ECO:0000313" key="1">
    <source>
        <dbReference type="EMBL" id="AIT07639.1"/>
    </source>
</evidence>
<dbReference type="Proteomes" id="UP000033200">
    <property type="component" value="Chromosome"/>
</dbReference>
<proteinExistence type="predicted"/>
<dbReference type="AlphaFoldDB" id="A0A097EJ97"/>
<dbReference type="KEGG" id="stax:MC45_16115"/>
<organism evidence="1 2">
    <name type="scientific">Sphingomonas taxi</name>
    <dbReference type="NCBI Taxonomy" id="1549858"/>
    <lineage>
        <taxon>Bacteria</taxon>
        <taxon>Pseudomonadati</taxon>
        <taxon>Pseudomonadota</taxon>
        <taxon>Alphaproteobacteria</taxon>
        <taxon>Sphingomonadales</taxon>
        <taxon>Sphingomonadaceae</taxon>
        <taxon>Sphingomonas</taxon>
    </lineage>
</organism>
<dbReference type="HOGENOM" id="CLU_2920447_0_0_5"/>
<gene>
    <name evidence="1" type="ORF">MC45_16115</name>
</gene>
<dbReference type="EMBL" id="CP009571">
    <property type="protein sequence ID" value="AIT07639.1"/>
    <property type="molecule type" value="Genomic_DNA"/>
</dbReference>
<keyword evidence="2" id="KW-1185">Reference proteome</keyword>
<accession>A0A097EJ97</accession>
<reference evidence="1 2" key="1">
    <citation type="submission" date="2014-09" db="EMBL/GenBank/DDBJ databases">
        <title>Using Illumina technology Improving SMRT sequencing Genome Assembly by RASTools.</title>
        <authorList>
            <person name="Zhou Y."/>
            <person name="Ma T."/>
            <person name="Liu T."/>
        </authorList>
    </citation>
    <scope>NUCLEOTIDE SEQUENCE [LARGE SCALE GENOMIC DNA]</scope>
    <source>
        <strain evidence="1 2">ATCC 55669</strain>
    </source>
</reference>
<name>A0A097EJ97_9SPHN</name>
<evidence type="ECO:0000313" key="2">
    <source>
        <dbReference type="Proteomes" id="UP000033200"/>
    </source>
</evidence>
<dbReference type="eggNOG" id="ENOG50300VM">
    <property type="taxonomic scope" value="Bacteria"/>
</dbReference>
<sequence>MNRIKLGLFGAARPSSVSADLQAPSDARTIEAQDRLAGLTPVEIATAEALSRSDGVALAAR</sequence>
<protein>
    <submittedName>
        <fullName evidence="1">Uncharacterized protein</fullName>
    </submittedName>
</protein>
<dbReference type="RefSeq" id="WP_038665338.1">
    <property type="nucleotide sequence ID" value="NZ_CP009571.1"/>
</dbReference>